<evidence type="ECO:0000313" key="6">
    <source>
        <dbReference type="EMBL" id="ORY14945.1"/>
    </source>
</evidence>
<dbReference type="GO" id="GO:0071949">
    <property type="term" value="F:FAD binding"/>
    <property type="evidence" value="ECO:0007669"/>
    <property type="project" value="InterPro"/>
</dbReference>
<evidence type="ECO:0000313" key="7">
    <source>
        <dbReference type="Proteomes" id="UP000193144"/>
    </source>
</evidence>
<keyword evidence="4" id="KW-0560">Oxidoreductase</keyword>
<proteinExistence type="inferred from homology"/>
<sequence>MSETANIHSSLPSSIKVTIPSEHPSTPLSTILSRWSETLVSPPYVILTPTLPSDIPPIIAFARSQNLRLIPVNGGHASFVPITEKTLYLDLASPSFKTITLNEEKQEVTFGGGSLTGEVVKELSRQGWYTLTANSDVVGMAGWFLGGGNSGMTGVHGFGIDHVHRIQMIPFTAPMNEAGEPNVLTLSRESAGAEKDLFNTLRGAGLGLGVILSITLKAWQICTLNMTENKVWTRRLMFPGAGPNPGITTAARLYKALLLPPPAMTAVLVFLRAPPTAPRPGSPIIMLALSYFGPSEDGKKFSAPTYGEEYTQHAVSVVEGFLAWENLNASSAPLNAHGGFKEYHGAFCHEVSEESIVEAYKTWEVFTAKNLAGRGTSYLVIGSWGTDQLVQNASKHDDKMSPARDRGVFVQVVPWCKDSEDKGEADVFGRKATSALREADRKEGRKDWHFANNLRAGQNLEDVWTDEQIQRIREVKGVWDKDGVGWNPAVEGW</sequence>
<reference evidence="6 7" key="1">
    <citation type="submission" date="2016-07" db="EMBL/GenBank/DDBJ databases">
        <title>Pervasive Adenine N6-methylation of Active Genes in Fungi.</title>
        <authorList>
            <consortium name="DOE Joint Genome Institute"/>
            <person name="Mondo S.J."/>
            <person name="Dannebaum R.O."/>
            <person name="Kuo R.C."/>
            <person name="Labutti K."/>
            <person name="Haridas S."/>
            <person name="Kuo A."/>
            <person name="Salamov A."/>
            <person name="Ahrendt S.R."/>
            <person name="Lipzen A."/>
            <person name="Sullivan W."/>
            <person name="Andreopoulos W.B."/>
            <person name="Clum A."/>
            <person name="Lindquist E."/>
            <person name="Daum C."/>
            <person name="Ramamoorthy G.K."/>
            <person name="Gryganskyi A."/>
            <person name="Culley D."/>
            <person name="Magnuson J.K."/>
            <person name="James T.Y."/>
            <person name="O'Malley M.A."/>
            <person name="Stajich J.E."/>
            <person name="Spatafora J.W."/>
            <person name="Visel A."/>
            <person name="Grigoriev I.V."/>
        </authorList>
    </citation>
    <scope>NUCLEOTIDE SEQUENCE [LARGE SCALE GENOMIC DNA]</scope>
    <source>
        <strain evidence="6 7">CBS 115471</strain>
    </source>
</reference>
<dbReference type="OrthoDB" id="415825at2759"/>
<keyword evidence="3" id="KW-0274">FAD</keyword>
<dbReference type="STRING" id="1231657.A0A1Y1ZYV0"/>
<protein>
    <recommendedName>
        <fullName evidence="5">FAD-binding PCMH-type domain-containing protein</fullName>
    </recommendedName>
</protein>
<dbReference type="InterPro" id="IPR006094">
    <property type="entry name" value="Oxid_FAD_bind_N"/>
</dbReference>
<evidence type="ECO:0000256" key="2">
    <source>
        <dbReference type="ARBA" id="ARBA00022630"/>
    </source>
</evidence>
<keyword evidence="7" id="KW-1185">Reference proteome</keyword>
<evidence type="ECO:0000256" key="3">
    <source>
        <dbReference type="ARBA" id="ARBA00022827"/>
    </source>
</evidence>
<dbReference type="PANTHER" id="PTHR42973">
    <property type="entry name" value="BINDING OXIDOREDUCTASE, PUTATIVE (AFU_ORTHOLOGUE AFUA_1G17690)-RELATED"/>
    <property type="match status" value="1"/>
</dbReference>
<keyword evidence="2" id="KW-0285">Flavoprotein</keyword>
<name>A0A1Y1ZYV0_9PLEO</name>
<evidence type="ECO:0000256" key="1">
    <source>
        <dbReference type="ARBA" id="ARBA00005466"/>
    </source>
</evidence>
<dbReference type="PANTHER" id="PTHR42973:SF7">
    <property type="entry name" value="FAD-BINDING PCMH-TYPE DOMAIN-CONTAINING PROTEIN"/>
    <property type="match status" value="1"/>
</dbReference>
<dbReference type="Gene3D" id="3.30.465.10">
    <property type="match status" value="1"/>
</dbReference>
<dbReference type="AlphaFoldDB" id="A0A1Y1ZYV0"/>
<dbReference type="InterPro" id="IPR036318">
    <property type="entry name" value="FAD-bd_PCMH-like_sf"/>
</dbReference>
<dbReference type="Proteomes" id="UP000193144">
    <property type="component" value="Unassembled WGS sequence"/>
</dbReference>
<organism evidence="6 7">
    <name type="scientific">Clohesyomyces aquaticus</name>
    <dbReference type="NCBI Taxonomy" id="1231657"/>
    <lineage>
        <taxon>Eukaryota</taxon>
        <taxon>Fungi</taxon>
        <taxon>Dikarya</taxon>
        <taxon>Ascomycota</taxon>
        <taxon>Pezizomycotina</taxon>
        <taxon>Dothideomycetes</taxon>
        <taxon>Pleosporomycetidae</taxon>
        <taxon>Pleosporales</taxon>
        <taxon>Lindgomycetaceae</taxon>
        <taxon>Clohesyomyces</taxon>
    </lineage>
</organism>
<dbReference type="Gene3D" id="3.40.462.20">
    <property type="match status" value="1"/>
</dbReference>
<dbReference type="SUPFAM" id="SSF56176">
    <property type="entry name" value="FAD-binding/transporter-associated domain-like"/>
    <property type="match status" value="1"/>
</dbReference>
<dbReference type="InterPro" id="IPR050416">
    <property type="entry name" value="FAD-linked_Oxidoreductase"/>
</dbReference>
<comment type="caution">
    <text evidence="6">The sequence shown here is derived from an EMBL/GenBank/DDBJ whole genome shotgun (WGS) entry which is preliminary data.</text>
</comment>
<dbReference type="InterPro" id="IPR016169">
    <property type="entry name" value="FAD-bd_PCMH_sub2"/>
</dbReference>
<dbReference type="Pfam" id="PF01565">
    <property type="entry name" value="FAD_binding_4"/>
    <property type="match status" value="1"/>
</dbReference>
<dbReference type="PROSITE" id="PS51387">
    <property type="entry name" value="FAD_PCMH"/>
    <property type="match status" value="1"/>
</dbReference>
<dbReference type="GO" id="GO:0016491">
    <property type="term" value="F:oxidoreductase activity"/>
    <property type="evidence" value="ECO:0007669"/>
    <property type="project" value="UniProtKB-KW"/>
</dbReference>
<gene>
    <name evidence="6" type="ORF">BCR34DRAFT_478736</name>
</gene>
<evidence type="ECO:0000256" key="4">
    <source>
        <dbReference type="ARBA" id="ARBA00023002"/>
    </source>
</evidence>
<feature type="domain" description="FAD-binding PCMH-type" evidence="5">
    <location>
        <begin position="39"/>
        <end position="221"/>
    </location>
</feature>
<evidence type="ECO:0000259" key="5">
    <source>
        <dbReference type="PROSITE" id="PS51387"/>
    </source>
</evidence>
<accession>A0A1Y1ZYV0</accession>
<dbReference type="EMBL" id="MCFA01000029">
    <property type="protein sequence ID" value="ORY14945.1"/>
    <property type="molecule type" value="Genomic_DNA"/>
</dbReference>
<comment type="similarity">
    <text evidence="1">Belongs to the oxygen-dependent FAD-linked oxidoreductase family.</text>
</comment>
<dbReference type="InterPro" id="IPR016166">
    <property type="entry name" value="FAD-bd_PCMH"/>
</dbReference>